<keyword evidence="2" id="KW-0597">Phosphoprotein</keyword>
<dbReference type="InterPro" id="IPR003501">
    <property type="entry name" value="PTS_EIIB_2/3"/>
</dbReference>
<dbReference type="GO" id="GO:0009401">
    <property type="term" value="P:phosphoenolpyruvate-dependent sugar phosphotransferase system"/>
    <property type="evidence" value="ECO:0007669"/>
    <property type="project" value="UniProtKB-KW"/>
</dbReference>
<dbReference type="OrthoDB" id="2186177at2"/>
<evidence type="ECO:0000256" key="1">
    <source>
        <dbReference type="ARBA" id="ARBA00022448"/>
    </source>
</evidence>
<keyword evidence="3" id="KW-0762">Sugar transport</keyword>
<protein>
    <submittedName>
        <fullName evidence="9">PTS system cellobiose-specific IIB component</fullName>
    </submittedName>
</protein>
<dbReference type="PANTHER" id="PTHR34581:SF2">
    <property type="entry name" value="PTS SYSTEM N,N'-DIACETYLCHITOBIOSE-SPECIFIC EIIB COMPONENT"/>
    <property type="match status" value="1"/>
</dbReference>
<keyword evidence="6" id="KW-0418">Kinase</keyword>
<evidence type="ECO:0000313" key="10">
    <source>
        <dbReference type="Proteomes" id="UP000294743"/>
    </source>
</evidence>
<evidence type="ECO:0000259" key="8">
    <source>
        <dbReference type="PROSITE" id="PS51100"/>
    </source>
</evidence>
<dbReference type="SUPFAM" id="SSF52794">
    <property type="entry name" value="PTS system IIB component-like"/>
    <property type="match status" value="1"/>
</dbReference>
<evidence type="ECO:0000256" key="2">
    <source>
        <dbReference type="ARBA" id="ARBA00022553"/>
    </source>
</evidence>
<dbReference type="GO" id="GO:0008982">
    <property type="term" value="F:protein-N(PI)-phosphohistidine-sugar phosphotransferase activity"/>
    <property type="evidence" value="ECO:0007669"/>
    <property type="project" value="InterPro"/>
</dbReference>
<comment type="caution">
    <text evidence="9">The sequence shown here is derived from an EMBL/GenBank/DDBJ whole genome shotgun (WGS) entry which is preliminary data.</text>
</comment>
<dbReference type="InterPro" id="IPR013012">
    <property type="entry name" value="PTS_EIIB_3"/>
</dbReference>
<sequence>MKILLICANGLSTSILMSKMEKWGKSNNVDLEVKAVPMSDYGNIYQDYDCILIGPQVAYRLDEIRDTAVGKPVEKINPTDYGLGNVENIMKQVQSVLNN</sequence>
<dbReference type="CDD" id="cd05564">
    <property type="entry name" value="PTS_IIB_chitobiose_lichenan"/>
    <property type="match status" value="1"/>
</dbReference>
<organism evidence="9 10">
    <name type="scientific">Breznakia blatticola</name>
    <dbReference type="NCBI Taxonomy" id="1754012"/>
    <lineage>
        <taxon>Bacteria</taxon>
        <taxon>Bacillati</taxon>
        <taxon>Bacillota</taxon>
        <taxon>Erysipelotrichia</taxon>
        <taxon>Erysipelotrichales</taxon>
        <taxon>Erysipelotrichaceae</taxon>
        <taxon>Breznakia</taxon>
    </lineage>
</organism>
<dbReference type="PROSITE" id="PS51100">
    <property type="entry name" value="PTS_EIIB_TYPE_3"/>
    <property type="match status" value="1"/>
</dbReference>
<dbReference type="InterPro" id="IPR036095">
    <property type="entry name" value="PTS_EIIB-like_sf"/>
</dbReference>
<proteinExistence type="predicted"/>
<dbReference type="Proteomes" id="UP000294743">
    <property type="component" value="Unassembled WGS sequence"/>
</dbReference>
<reference evidence="9 10" key="1">
    <citation type="submission" date="2019-03" db="EMBL/GenBank/DDBJ databases">
        <title>Genomic Encyclopedia of Type Strains, Phase IV (KMG-IV): sequencing the most valuable type-strain genomes for metagenomic binning, comparative biology and taxonomic classification.</title>
        <authorList>
            <person name="Goeker M."/>
        </authorList>
    </citation>
    <scope>NUCLEOTIDE SEQUENCE [LARGE SCALE GENOMIC DNA]</scope>
    <source>
        <strain evidence="9 10">DSM 28867</strain>
    </source>
</reference>
<gene>
    <name evidence="9" type="ORF">EDD63_1221</name>
</gene>
<evidence type="ECO:0000256" key="3">
    <source>
        <dbReference type="ARBA" id="ARBA00022597"/>
    </source>
</evidence>
<dbReference type="Pfam" id="PF02302">
    <property type="entry name" value="PTS_IIB"/>
    <property type="match status" value="1"/>
</dbReference>
<dbReference type="PANTHER" id="PTHR34581">
    <property type="entry name" value="PTS SYSTEM N,N'-DIACETYLCHITOBIOSE-SPECIFIC EIIB COMPONENT"/>
    <property type="match status" value="1"/>
</dbReference>
<name>A0A4R7ZFX6_9FIRM</name>
<feature type="modified residue" description="Phosphocysteine; by EIIA" evidence="7">
    <location>
        <position position="7"/>
    </location>
</feature>
<dbReference type="RefSeq" id="WP_134169787.1">
    <property type="nucleotide sequence ID" value="NZ_SODD01000022.1"/>
</dbReference>
<evidence type="ECO:0000256" key="6">
    <source>
        <dbReference type="ARBA" id="ARBA00022777"/>
    </source>
</evidence>
<dbReference type="InterPro" id="IPR051819">
    <property type="entry name" value="PTS_sugar-specific_EIIB"/>
</dbReference>
<keyword evidence="5" id="KW-0598">Phosphotransferase system</keyword>
<feature type="domain" description="PTS EIIB type-3" evidence="8">
    <location>
        <begin position="1"/>
        <end position="99"/>
    </location>
</feature>
<evidence type="ECO:0000256" key="7">
    <source>
        <dbReference type="PROSITE-ProRule" id="PRU00423"/>
    </source>
</evidence>
<accession>A0A4R7ZFX6</accession>
<evidence type="ECO:0000256" key="5">
    <source>
        <dbReference type="ARBA" id="ARBA00022683"/>
    </source>
</evidence>
<dbReference type="Gene3D" id="3.40.50.2300">
    <property type="match status" value="1"/>
</dbReference>
<dbReference type="AlphaFoldDB" id="A0A4R7ZFX6"/>
<dbReference type="GO" id="GO:0016301">
    <property type="term" value="F:kinase activity"/>
    <property type="evidence" value="ECO:0007669"/>
    <property type="project" value="UniProtKB-KW"/>
</dbReference>
<evidence type="ECO:0000313" key="9">
    <source>
        <dbReference type="EMBL" id="TDW16519.1"/>
    </source>
</evidence>
<dbReference type="EMBL" id="SODD01000022">
    <property type="protein sequence ID" value="TDW16519.1"/>
    <property type="molecule type" value="Genomic_DNA"/>
</dbReference>
<keyword evidence="10" id="KW-1185">Reference proteome</keyword>
<evidence type="ECO:0000256" key="4">
    <source>
        <dbReference type="ARBA" id="ARBA00022679"/>
    </source>
</evidence>
<keyword evidence="1" id="KW-0813">Transport</keyword>
<keyword evidence="4" id="KW-0808">Transferase</keyword>